<feature type="transmembrane region" description="Helical" evidence="1">
    <location>
        <begin position="162"/>
        <end position="185"/>
    </location>
</feature>
<dbReference type="AlphaFoldDB" id="A0A2A9NYE1"/>
<evidence type="ECO:0000313" key="3">
    <source>
        <dbReference type="EMBL" id="PFH53497.1"/>
    </source>
</evidence>
<evidence type="ECO:0000256" key="1">
    <source>
        <dbReference type="SAM" id="Phobius"/>
    </source>
</evidence>
<feature type="domain" description="DUF6533" evidence="2">
    <location>
        <begin position="17"/>
        <end position="62"/>
    </location>
</feature>
<dbReference type="EMBL" id="KZ301973">
    <property type="protein sequence ID" value="PFH53497.1"/>
    <property type="molecule type" value="Genomic_DNA"/>
</dbReference>
<accession>A0A2A9NYE1</accession>
<feature type="transmembrane region" description="Helical" evidence="1">
    <location>
        <begin position="123"/>
        <end position="142"/>
    </location>
</feature>
<feature type="transmembrane region" description="Helical" evidence="1">
    <location>
        <begin position="197"/>
        <end position="220"/>
    </location>
</feature>
<keyword evidence="4" id="KW-1185">Reference proteome</keyword>
<keyword evidence="1" id="KW-0812">Transmembrane</keyword>
<name>A0A2A9NYE1_9AGAR</name>
<reference evidence="3 4" key="1">
    <citation type="submission" date="2014-02" db="EMBL/GenBank/DDBJ databases">
        <title>Transposable element dynamics among asymbiotic and ectomycorrhizal Amanita fungi.</title>
        <authorList>
            <consortium name="DOE Joint Genome Institute"/>
            <person name="Hess J."/>
            <person name="Skrede I."/>
            <person name="Wolfe B."/>
            <person name="LaButti K."/>
            <person name="Ohm R.A."/>
            <person name="Grigoriev I.V."/>
            <person name="Pringle A."/>
        </authorList>
    </citation>
    <scope>NUCLEOTIDE SEQUENCE [LARGE SCALE GENOMIC DNA]</scope>
    <source>
        <strain evidence="3 4">SKay4041</strain>
    </source>
</reference>
<dbReference type="STRING" id="703135.A0A2A9NYE1"/>
<proteinExistence type="predicted"/>
<evidence type="ECO:0000313" key="4">
    <source>
        <dbReference type="Proteomes" id="UP000242287"/>
    </source>
</evidence>
<keyword evidence="1" id="KW-1133">Transmembrane helix</keyword>
<dbReference type="InterPro" id="IPR045340">
    <property type="entry name" value="DUF6533"/>
</dbReference>
<keyword evidence="1" id="KW-0472">Membrane</keyword>
<sequence length="287" mass="32288">MPFQQSSCARSSHPLDYISIGAFTAQIWDLIILFDDELDLLLTGNNKLVKGLYLWSRYFPIAAQLLLRGLADPLIAQYTSLHLCFALHISRAIAAQLTLNNVELILLIRVYALYNRSPRIRSALVAVFTIGLLLEVAGHILFLRASPGFMCETQDTSFSAFLLFGIGASTVQSSTVALIFAKYIFDRHTWSRTPVMLILIRDGAIISCLSLGIIAVAASYHAIRRMEYLSWEQMSWDAAFSWYLTLLSICGSRLILSMRKVQTNAATNVTRTYDLTEWYDINQDADL</sequence>
<feature type="transmembrane region" description="Helical" evidence="1">
    <location>
        <begin position="240"/>
        <end position="256"/>
    </location>
</feature>
<organism evidence="3 4">
    <name type="scientific">Amanita thiersii Skay4041</name>
    <dbReference type="NCBI Taxonomy" id="703135"/>
    <lineage>
        <taxon>Eukaryota</taxon>
        <taxon>Fungi</taxon>
        <taxon>Dikarya</taxon>
        <taxon>Basidiomycota</taxon>
        <taxon>Agaricomycotina</taxon>
        <taxon>Agaricomycetes</taxon>
        <taxon>Agaricomycetidae</taxon>
        <taxon>Agaricales</taxon>
        <taxon>Pluteineae</taxon>
        <taxon>Amanitaceae</taxon>
        <taxon>Amanita</taxon>
    </lineage>
</organism>
<evidence type="ECO:0000259" key="2">
    <source>
        <dbReference type="Pfam" id="PF20151"/>
    </source>
</evidence>
<gene>
    <name evidence="3" type="ORF">AMATHDRAFT_1154</name>
</gene>
<dbReference type="Proteomes" id="UP000242287">
    <property type="component" value="Unassembled WGS sequence"/>
</dbReference>
<dbReference type="OrthoDB" id="2637653at2759"/>
<dbReference type="Pfam" id="PF20151">
    <property type="entry name" value="DUF6533"/>
    <property type="match status" value="1"/>
</dbReference>
<protein>
    <recommendedName>
        <fullName evidence="2">DUF6533 domain-containing protein</fullName>
    </recommendedName>
</protein>